<dbReference type="GO" id="GO:0005886">
    <property type="term" value="C:plasma membrane"/>
    <property type="evidence" value="ECO:0007669"/>
    <property type="project" value="TreeGrafter"/>
</dbReference>
<dbReference type="Proteomes" id="UP000297776">
    <property type="component" value="Unassembled WGS sequence"/>
</dbReference>
<dbReference type="Gene3D" id="1.20.1420.30">
    <property type="entry name" value="NCX, central ion-binding region"/>
    <property type="match status" value="1"/>
</dbReference>
<feature type="transmembrane region" description="Helical" evidence="5">
    <location>
        <begin position="36"/>
        <end position="53"/>
    </location>
</feature>
<keyword evidence="3 5" id="KW-1133">Transmembrane helix</keyword>
<keyword evidence="8" id="KW-1185">Reference proteome</keyword>
<dbReference type="RefSeq" id="WP_134381866.1">
    <property type="nucleotide sequence ID" value="NZ_SORX01000006.1"/>
</dbReference>
<protein>
    <submittedName>
        <fullName evidence="7">Sodium:calcium antiporter</fullName>
    </submittedName>
</protein>
<gene>
    <name evidence="7" type="ORF">E2626_11260</name>
</gene>
<evidence type="ECO:0000313" key="8">
    <source>
        <dbReference type="Proteomes" id="UP000297776"/>
    </source>
</evidence>
<comment type="subcellular location">
    <subcellularLocation>
        <location evidence="1">Membrane</location>
        <topology evidence="1">Multi-pass membrane protein</topology>
    </subcellularLocation>
</comment>
<feature type="transmembrane region" description="Helical" evidence="5">
    <location>
        <begin position="104"/>
        <end position="125"/>
    </location>
</feature>
<evidence type="ECO:0000313" key="7">
    <source>
        <dbReference type="EMBL" id="TFE00548.1"/>
    </source>
</evidence>
<feature type="transmembrane region" description="Helical" evidence="5">
    <location>
        <begin position="6"/>
        <end position="24"/>
    </location>
</feature>
<dbReference type="OrthoDB" id="9794225at2"/>
<dbReference type="InterPro" id="IPR004837">
    <property type="entry name" value="NaCa_Exmemb"/>
</dbReference>
<name>A0A4Y8LD39_9BACL</name>
<feature type="transmembrane region" description="Helical" evidence="5">
    <location>
        <begin position="183"/>
        <end position="204"/>
    </location>
</feature>
<feature type="transmembrane region" description="Helical" evidence="5">
    <location>
        <begin position="279"/>
        <end position="297"/>
    </location>
</feature>
<dbReference type="InterPro" id="IPR004481">
    <property type="entry name" value="K/Na/Ca-exchanger"/>
</dbReference>
<evidence type="ECO:0000256" key="5">
    <source>
        <dbReference type="SAM" id="Phobius"/>
    </source>
</evidence>
<feature type="transmembrane region" description="Helical" evidence="5">
    <location>
        <begin position="131"/>
        <end position="152"/>
    </location>
</feature>
<dbReference type="PANTHER" id="PTHR10846">
    <property type="entry name" value="SODIUM/POTASSIUM/CALCIUM EXCHANGER"/>
    <property type="match status" value="1"/>
</dbReference>
<accession>A0A4Y8LD39</accession>
<dbReference type="AlphaFoldDB" id="A0A4Y8LD39"/>
<reference evidence="7 8" key="1">
    <citation type="submission" date="2019-03" db="EMBL/GenBank/DDBJ databases">
        <authorList>
            <person name="Yang Y."/>
        </authorList>
    </citation>
    <scope>NUCLEOTIDE SEQUENCE [LARGE SCALE GENOMIC DNA]</scope>
    <source>
        <strain evidence="7 8">ASL-1</strain>
    </source>
</reference>
<keyword evidence="4 5" id="KW-0472">Membrane</keyword>
<feature type="transmembrane region" description="Helical" evidence="5">
    <location>
        <begin position="309"/>
        <end position="327"/>
    </location>
</feature>
<evidence type="ECO:0000256" key="4">
    <source>
        <dbReference type="ARBA" id="ARBA00023136"/>
    </source>
</evidence>
<evidence type="ECO:0000256" key="1">
    <source>
        <dbReference type="ARBA" id="ARBA00004141"/>
    </source>
</evidence>
<evidence type="ECO:0000259" key="6">
    <source>
        <dbReference type="Pfam" id="PF01699"/>
    </source>
</evidence>
<feature type="domain" description="Sodium/calcium exchanger membrane region" evidence="6">
    <location>
        <begin position="183"/>
        <end position="326"/>
    </location>
</feature>
<dbReference type="InterPro" id="IPR044880">
    <property type="entry name" value="NCX_ion-bd_dom_sf"/>
</dbReference>
<feature type="transmembrane region" description="Helical" evidence="5">
    <location>
        <begin position="243"/>
        <end position="267"/>
    </location>
</feature>
<feature type="transmembrane region" description="Helical" evidence="5">
    <location>
        <begin position="73"/>
        <end position="92"/>
    </location>
</feature>
<evidence type="ECO:0000256" key="3">
    <source>
        <dbReference type="ARBA" id="ARBA00022989"/>
    </source>
</evidence>
<evidence type="ECO:0000256" key="2">
    <source>
        <dbReference type="ARBA" id="ARBA00022692"/>
    </source>
</evidence>
<dbReference type="GO" id="GO:0005262">
    <property type="term" value="F:calcium channel activity"/>
    <property type="evidence" value="ECO:0007669"/>
    <property type="project" value="TreeGrafter"/>
</dbReference>
<proteinExistence type="predicted"/>
<dbReference type="PANTHER" id="PTHR10846:SF8">
    <property type="entry name" value="INNER MEMBRANE PROTEIN YRBG"/>
    <property type="match status" value="1"/>
</dbReference>
<dbReference type="GO" id="GO:0008273">
    <property type="term" value="F:calcium, potassium:sodium antiporter activity"/>
    <property type="evidence" value="ECO:0007669"/>
    <property type="project" value="TreeGrafter"/>
</dbReference>
<dbReference type="EMBL" id="SORX01000006">
    <property type="protein sequence ID" value="TFE00548.1"/>
    <property type="molecule type" value="Genomic_DNA"/>
</dbReference>
<sequence>MTWLYISIFIISAIISAYSAIHLSRHADTISKQTKLGGFLAGTLLLAVATSLPELTTTVSASVIGNADIAVGNGLGSIIFNTLVLFVLDIYFRKKRLFLSASHTHVYTGMIALLLCVVTAIGLITSFNISLFNIGLTSLIVTLIYVFGMWFISKTQEEPEPSEEIPPTKLSDNPSIRHAVKRFVIYAIAIFIFGSALSLSGDAISQSTGISATVVGSVLVALATSLPDAMGVFMALRLGNVNMAIGAILGSNVFNILVIAIGDVFYFEGSIWRDTSNELIYISIVGFLLTVLVMVIVKRDHTRNNFTYLLPSLLAIASYLIVIGVVLF</sequence>
<dbReference type="Pfam" id="PF01699">
    <property type="entry name" value="Na_Ca_ex"/>
    <property type="match status" value="2"/>
</dbReference>
<feature type="transmembrane region" description="Helical" evidence="5">
    <location>
        <begin position="210"/>
        <end position="236"/>
    </location>
</feature>
<dbReference type="GO" id="GO:0006874">
    <property type="term" value="P:intracellular calcium ion homeostasis"/>
    <property type="evidence" value="ECO:0007669"/>
    <property type="project" value="TreeGrafter"/>
</dbReference>
<keyword evidence="2 5" id="KW-0812">Transmembrane</keyword>
<organism evidence="7 8">
    <name type="scientific">Jeotgalibacillus salarius</name>
    <dbReference type="NCBI Taxonomy" id="546023"/>
    <lineage>
        <taxon>Bacteria</taxon>
        <taxon>Bacillati</taxon>
        <taxon>Bacillota</taxon>
        <taxon>Bacilli</taxon>
        <taxon>Bacillales</taxon>
        <taxon>Caryophanaceae</taxon>
        <taxon>Jeotgalibacillus</taxon>
    </lineage>
</organism>
<feature type="domain" description="Sodium/calcium exchanger membrane region" evidence="6">
    <location>
        <begin position="6"/>
        <end position="151"/>
    </location>
</feature>
<comment type="caution">
    <text evidence="7">The sequence shown here is derived from an EMBL/GenBank/DDBJ whole genome shotgun (WGS) entry which is preliminary data.</text>
</comment>